<dbReference type="Proteomes" id="UP000571950">
    <property type="component" value="Unassembled WGS sequence"/>
</dbReference>
<evidence type="ECO:0000256" key="3">
    <source>
        <dbReference type="ARBA" id="ARBA00022603"/>
    </source>
</evidence>
<comment type="catalytic activity">
    <reaction evidence="1">
        <text>L-glutamyl-[protein] + S-adenosyl-L-methionine = [protein]-L-glutamate 5-O-methyl ester + S-adenosyl-L-homocysteine</text>
        <dbReference type="Rhea" id="RHEA:24452"/>
        <dbReference type="Rhea" id="RHEA-COMP:10208"/>
        <dbReference type="Rhea" id="RHEA-COMP:10311"/>
        <dbReference type="ChEBI" id="CHEBI:29973"/>
        <dbReference type="ChEBI" id="CHEBI:57856"/>
        <dbReference type="ChEBI" id="CHEBI:59789"/>
        <dbReference type="ChEBI" id="CHEBI:82795"/>
        <dbReference type="EC" id="2.1.1.80"/>
    </reaction>
</comment>
<sequence>MLEAGLTPAMRVLADLLESRTGQKLSEARRWRIETSLKPVLKAHRLSSLDSLAAAIIADAGGALAQAAVDALLNNETCFFRDAQLFRMVADDLFPALMAADGRGRRERTLHLWCAGCSTGQEAYSLAMLFRTHQDRWPDWRLRITATDISAEAIGRARQGLFSQNEVQRGLPINELLRWFEPSGDQWRIDPSLREMIDFRAANLFDERPPAHPYAAVFCRNVLLYFSGERKSRLLDILSRALDSGGYLLLGAGETVIGQRSQFVASHQFRGVYERIGAPLFDPVI</sequence>
<protein>
    <recommendedName>
        <fullName evidence="2">protein-glutamate O-methyltransferase</fullName>
        <ecNumber evidence="2">2.1.1.80</ecNumber>
    </recommendedName>
</protein>
<evidence type="ECO:0000256" key="2">
    <source>
        <dbReference type="ARBA" id="ARBA00012534"/>
    </source>
</evidence>
<dbReference type="PROSITE" id="PS50123">
    <property type="entry name" value="CHER"/>
    <property type="match status" value="1"/>
</dbReference>
<dbReference type="AlphaFoldDB" id="A0A7W6BIT1"/>
<dbReference type="InterPro" id="IPR036804">
    <property type="entry name" value="CheR_N_sf"/>
</dbReference>
<gene>
    <name evidence="7" type="ORF">GGR43_000169</name>
</gene>
<dbReference type="Gene3D" id="1.10.155.10">
    <property type="entry name" value="Chemotaxis receptor methyltransferase CheR, N-terminal domain"/>
    <property type="match status" value="1"/>
</dbReference>
<evidence type="ECO:0000256" key="4">
    <source>
        <dbReference type="ARBA" id="ARBA00022679"/>
    </source>
</evidence>
<dbReference type="PRINTS" id="PR00996">
    <property type="entry name" value="CHERMTFRASE"/>
</dbReference>
<keyword evidence="3 7" id="KW-0489">Methyltransferase</keyword>
<dbReference type="InterPro" id="IPR022642">
    <property type="entry name" value="CheR_C"/>
</dbReference>
<proteinExistence type="predicted"/>
<evidence type="ECO:0000313" key="8">
    <source>
        <dbReference type="Proteomes" id="UP000571950"/>
    </source>
</evidence>
<evidence type="ECO:0000256" key="5">
    <source>
        <dbReference type="ARBA" id="ARBA00022691"/>
    </source>
</evidence>
<evidence type="ECO:0000256" key="1">
    <source>
        <dbReference type="ARBA" id="ARBA00001541"/>
    </source>
</evidence>
<reference evidence="7 8" key="1">
    <citation type="submission" date="2020-08" db="EMBL/GenBank/DDBJ databases">
        <title>Genomic Encyclopedia of Type Strains, Phase IV (KMG-IV): sequencing the most valuable type-strain genomes for metagenomic binning, comparative biology and taxonomic classification.</title>
        <authorList>
            <person name="Goeker M."/>
        </authorList>
    </citation>
    <scope>NUCLEOTIDE SEQUENCE [LARGE SCALE GENOMIC DNA]</scope>
    <source>
        <strain evidence="7 8">DSM 26189</strain>
    </source>
</reference>
<dbReference type="RefSeq" id="WP_188070048.1">
    <property type="nucleotide sequence ID" value="NZ_BSPS01000058.1"/>
</dbReference>
<keyword evidence="8" id="KW-1185">Reference proteome</keyword>
<dbReference type="EC" id="2.1.1.80" evidence="2"/>
<dbReference type="GO" id="GO:0008983">
    <property type="term" value="F:protein-glutamate O-methyltransferase activity"/>
    <property type="evidence" value="ECO:0007669"/>
    <property type="project" value="UniProtKB-EC"/>
</dbReference>
<dbReference type="EMBL" id="JACIDT010000001">
    <property type="protein sequence ID" value="MBB3924475.1"/>
    <property type="molecule type" value="Genomic_DNA"/>
</dbReference>
<dbReference type="PANTHER" id="PTHR24422:SF21">
    <property type="entry name" value="CHEMOTAXIS PROTEIN METHYLTRANSFERASE 1"/>
    <property type="match status" value="1"/>
</dbReference>
<evidence type="ECO:0000313" key="7">
    <source>
        <dbReference type="EMBL" id="MBB3924475.1"/>
    </source>
</evidence>
<dbReference type="Gene3D" id="3.40.50.150">
    <property type="entry name" value="Vaccinia Virus protein VP39"/>
    <property type="match status" value="1"/>
</dbReference>
<dbReference type="InterPro" id="IPR029063">
    <property type="entry name" value="SAM-dependent_MTases_sf"/>
</dbReference>
<accession>A0A7W6BIT1</accession>
<comment type="caution">
    <text evidence="7">The sequence shown here is derived from an EMBL/GenBank/DDBJ whole genome shotgun (WGS) entry which is preliminary data.</text>
</comment>
<feature type="domain" description="CheR-type methyltransferase" evidence="6">
    <location>
        <begin position="13"/>
        <end position="270"/>
    </location>
</feature>
<dbReference type="PANTHER" id="PTHR24422">
    <property type="entry name" value="CHEMOTAXIS PROTEIN METHYLTRANSFERASE"/>
    <property type="match status" value="1"/>
</dbReference>
<dbReference type="InterPro" id="IPR050903">
    <property type="entry name" value="Bact_Chemotaxis_MeTrfase"/>
</dbReference>
<name>A0A7W6BIT1_9SPHN</name>
<keyword evidence="4 7" id="KW-0808">Transferase</keyword>
<dbReference type="SUPFAM" id="SSF47757">
    <property type="entry name" value="Chemotaxis receptor methyltransferase CheR, N-terminal domain"/>
    <property type="match status" value="1"/>
</dbReference>
<dbReference type="InterPro" id="IPR000780">
    <property type="entry name" value="CheR_MeTrfase"/>
</dbReference>
<dbReference type="SMART" id="SM00138">
    <property type="entry name" value="MeTrc"/>
    <property type="match status" value="1"/>
</dbReference>
<dbReference type="SUPFAM" id="SSF53335">
    <property type="entry name" value="S-adenosyl-L-methionine-dependent methyltransferases"/>
    <property type="match status" value="1"/>
</dbReference>
<evidence type="ECO:0000259" key="6">
    <source>
        <dbReference type="PROSITE" id="PS50123"/>
    </source>
</evidence>
<dbReference type="GO" id="GO:0032259">
    <property type="term" value="P:methylation"/>
    <property type="evidence" value="ECO:0007669"/>
    <property type="project" value="UniProtKB-KW"/>
</dbReference>
<organism evidence="7 8">
    <name type="scientific">Sphingobium jiangsuense</name>
    <dbReference type="NCBI Taxonomy" id="870476"/>
    <lineage>
        <taxon>Bacteria</taxon>
        <taxon>Pseudomonadati</taxon>
        <taxon>Pseudomonadota</taxon>
        <taxon>Alphaproteobacteria</taxon>
        <taxon>Sphingomonadales</taxon>
        <taxon>Sphingomonadaceae</taxon>
        <taxon>Sphingobium</taxon>
    </lineage>
</organism>
<keyword evidence="5" id="KW-0949">S-adenosyl-L-methionine</keyword>
<dbReference type="Pfam" id="PF01739">
    <property type="entry name" value="CheR"/>
    <property type="match status" value="1"/>
</dbReference>